<dbReference type="AlphaFoldDB" id="A0A178M4Z0"/>
<gene>
    <name evidence="2" type="ORF">A6A03_17810</name>
</gene>
<dbReference type="Pfam" id="PF07394">
    <property type="entry name" value="DUF1501"/>
    <property type="match status" value="1"/>
</dbReference>
<dbReference type="Proteomes" id="UP000078287">
    <property type="component" value="Unassembled WGS sequence"/>
</dbReference>
<sequence>MQWTRREFLMGCSAAIAAMAAARIGHLAFAEPAQPQATNEIFVQIFLRGGCDGLSLLIPYDDSHYRTARESLALPLSGANAPLRIDTYNPSYNANSFGLNSKMPHLRDLYNSGHLALIHACGLDDDTRSHFDAMDYIERGTPGNKTTSSGWITRHLQSQGGASSLLPAVAANTATPASLLNYAAAVAMTSPSSFTGSTHWRYNRPDENYPFLTTLREMYNRSTINPLAPAGRRVTQVIDLMRNMGSYNPTSSIAYPSGSFGDALKTVAQLIKAEIGLQVATIDFGGWDTHESQANSDGSGYLPDRLGTLSQGIGAFYNDLAMYHSRLTIVVLSEFGRRLGRNQSNGTDHGHGNVMMVLGGNVNGRKVYGTWPGLHPDQLDKRQDLQITTDFRQVLSEILIRRLGNPRLGTVFPGLGSYTPLGIVRGPDLPPVLSAEEAGLANAEHRVFVPVIQQCR</sequence>
<name>A0A178M4Z0_9CHLR</name>
<dbReference type="RefSeq" id="WP_066789934.1">
    <property type="nucleotide sequence ID" value="NZ_LWQS01000074.1"/>
</dbReference>
<protein>
    <recommendedName>
        <fullName evidence="4">DUF1501 domain-containing protein</fullName>
    </recommendedName>
</protein>
<feature type="signal peptide" evidence="1">
    <location>
        <begin position="1"/>
        <end position="30"/>
    </location>
</feature>
<feature type="chain" id="PRO_5008091689" description="DUF1501 domain-containing protein" evidence="1">
    <location>
        <begin position="31"/>
        <end position="456"/>
    </location>
</feature>
<evidence type="ECO:0000313" key="2">
    <source>
        <dbReference type="EMBL" id="OAN43822.1"/>
    </source>
</evidence>
<proteinExistence type="predicted"/>
<evidence type="ECO:0008006" key="4">
    <source>
        <dbReference type="Google" id="ProtNLM"/>
    </source>
</evidence>
<comment type="caution">
    <text evidence="2">The sequence shown here is derived from an EMBL/GenBank/DDBJ whole genome shotgun (WGS) entry which is preliminary data.</text>
</comment>
<reference evidence="2 3" key="1">
    <citation type="submission" date="2016-04" db="EMBL/GenBank/DDBJ databases">
        <title>Chloroflexus islandicus sp. nov., a thermophilic filamentous anoxygenic phototrophic bacterium from geyser Strokkur (Iceland).</title>
        <authorList>
            <person name="Gaisin V.A."/>
            <person name="Kalashnikov A.M."/>
            <person name="Sukhacheva M.V."/>
            <person name="Grouzdev D.S."/>
            <person name="Ivanov T.M."/>
            <person name="Kuznetsov B."/>
            <person name="Gorlenko V.M."/>
        </authorList>
    </citation>
    <scope>NUCLEOTIDE SEQUENCE [LARGE SCALE GENOMIC DNA]</scope>
    <source>
        <strain evidence="3">isl-2</strain>
    </source>
</reference>
<evidence type="ECO:0000313" key="3">
    <source>
        <dbReference type="Proteomes" id="UP000078287"/>
    </source>
</evidence>
<organism evidence="2 3">
    <name type="scientific">Chloroflexus islandicus</name>
    <dbReference type="NCBI Taxonomy" id="1707952"/>
    <lineage>
        <taxon>Bacteria</taxon>
        <taxon>Bacillati</taxon>
        <taxon>Chloroflexota</taxon>
        <taxon>Chloroflexia</taxon>
        <taxon>Chloroflexales</taxon>
        <taxon>Chloroflexineae</taxon>
        <taxon>Chloroflexaceae</taxon>
        <taxon>Chloroflexus</taxon>
    </lineage>
</organism>
<dbReference type="OrthoDB" id="9779968at2"/>
<dbReference type="EMBL" id="LWQS01000074">
    <property type="protein sequence ID" value="OAN43822.1"/>
    <property type="molecule type" value="Genomic_DNA"/>
</dbReference>
<evidence type="ECO:0000256" key="1">
    <source>
        <dbReference type="SAM" id="SignalP"/>
    </source>
</evidence>
<dbReference type="STRING" id="1707952.A6A03_17810"/>
<dbReference type="PANTHER" id="PTHR43737">
    <property type="entry name" value="BLL7424 PROTEIN"/>
    <property type="match status" value="1"/>
</dbReference>
<dbReference type="PANTHER" id="PTHR43737:SF1">
    <property type="entry name" value="DUF1501 DOMAIN-CONTAINING PROTEIN"/>
    <property type="match status" value="1"/>
</dbReference>
<keyword evidence="3" id="KW-1185">Reference proteome</keyword>
<accession>A0A178M4Z0</accession>
<dbReference type="InterPro" id="IPR006311">
    <property type="entry name" value="TAT_signal"/>
</dbReference>
<keyword evidence="1" id="KW-0732">Signal</keyword>
<dbReference type="PROSITE" id="PS51318">
    <property type="entry name" value="TAT"/>
    <property type="match status" value="1"/>
</dbReference>
<dbReference type="InterPro" id="IPR010869">
    <property type="entry name" value="DUF1501"/>
</dbReference>